<accession>A0AA86P8V6</accession>
<protein>
    <recommendedName>
        <fullName evidence="1">FGFR1 oncogene partner (FOP) N-terminal dimerisation domain-containing protein</fullName>
    </recommendedName>
</protein>
<reference evidence="4 6" key="2">
    <citation type="submission" date="2024-07" db="EMBL/GenBank/DDBJ databases">
        <authorList>
            <person name="Akdeniz Z."/>
        </authorList>
    </citation>
    <scope>NUCLEOTIDE SEQUENCE [LARGE SCALE GENOMIC DNA]</scope>
</reference>
<feature type="domain" description="FGFR1 oncogene partner (FOP) N-terminal dimerisation" evidence="1">
    <location>
        <begin position="46"/>
        <end position="109"/>
    </location>
</feature>
<dbReference type="AlphaFoldDB" id="A0AA86P8V6"/>
<keyword evidence="6" id="KW-1185">Reference proteome</keyword>
<evidence type="ECO:0000313" key="4">
    <source>
        <dbReference type="EMBL" id="CAL5973201.1"/>
    </source>
</evidence>
<dbReference type="GO" id="GO:0034453">
    <property type="term" value="P:microtubule anchoring"/>
    <property type="evidence" value="ECO:0007669"/>
    <property type="project" value="InterPro"/>
</dbReference>
<dbReference type="EMBL" id="CAXDID020000073">
    <property type="protein sequence ID" value="CAL6015397.1"/>
    <property type="molecule type" value="Genomic_DNA"/>
</dbReference>
<name>A0AA86P8V6_9EUKA</name>
<dbReference type="EMBL" id="CAXDID020000004">
    <property type="protein sequence ID" value="CAL5973201.1"/>
    <property type="molecule type" value="Genomic_DNA"/>
</dbReference>
<dbReference type="Proteomes" id="UP001642409">
    <property type="component" value="Unassembled WGS sequence"/>
</dbReference>
<sequence>MDEIKEMILREMKTRGYYQELQAKVRQKVEQTLCEQKSTIPPQPEKESLLLLELISEFLRYMGLNATSSTLEAEAGIQQLAMRRDFLISQVGLDPSTIQEGIPILHHMLLLCQQYGGVQAVIVEDDEE</sequence>
<evidence type="ECO:0000313" key="2">
    <source>
        <dbReference type="EMBL" id="CAI9933066.1"/>
    </source>
</evidence>
<dbReference type="GO" id="GO:0005815">
    <property type="term" value="C:microtubule organizing center"/>
    <property type="evidence" value="ECO:0007669"/>
    <property type="project" value="InterPro"/>
</dbReference>
<evidence type="ECO:0000313" key="5">
    <source>
        <dbReference type="EMBL" id="CAL6015397.1"/>
    </source>
</evidence>
<organism evidence="2">
    <name type="scientific">Hexamita inflata</name>
    <dbReference type="NCBI Taxonomy" id="28002"/>
    <lineage>
        <taxon>Eukaryota</taxon>
        <taxon>Metamonada</taxon>
        <taxon>Diplomonadida</taxon>
        <taxon>Hexamitidae</taxon>
        <taxon>Hexamitinae</taxon>
        <taxon>Hexamita</taxon>
    </lineage>
</organism>
<proteinExistence type="predicted"/>
<evidence type="ECO:0000313" key="6">
    <source>
        <dbReference type="Proteomes" id="UP001642409"/>
    </source>
</evidence>
<dbReference type="Gene3D" id="1.20.960.40">
    <property type="match status" value="1"/>
</dbReference>
<dbReference type="EMBL" id="CATOUU010000531">
    <property type="protein sequence ID" value="CAI9933066.1"/>
    <property type="molecule type" value="Genomic_DNA"/>
</dbReference>
<comment type="caution">
    <text evidence="2">The sequence shown here is derived from an EMBL/GenBank/DDBJ whole genome shotgun (WGS) entry which is preliminary data.</text>
</comment>
<dbReference type="PROSITE" id="PS50896">
    <property type="entry name" value="LISH"/>
    <property type="match status" value="1"/>
</dbReference>
<dbReference type="InterPro" id="IPR006594">
    <property type="entry name" value="LisH"/>
</dbReference>
<dbReference type="EMBL" id="CATOUU010000699">
    <property type="protein sequence ID" value="CAI9942289.1"/>
    <property type="molecule type" value="Genomic_DNA"/>
</dbReference>
<dbReference type="Pfam" id="PF09398">
    <property type="entry name" value="FOP_dimer"/>
    <property type="match status" value="1"/>
</dbReference>
<dbReference type="InterPro" id="IPR018993">
    <property type="entry name" value="FOP_dimerisation-dom_N"/>
</dbReference>
<evidence type="ECO:0000313" key="3">
    <source>
        <dbReference type="EMBL" id="CAI9942289.1"/>
    </source>
</evidence>
<gene>
    <name evidence="2" type="ORF">HINF_LOCUS20711</name>
    <name evidence="4" type="ORF">HINF_LOCUS2257</name>
    <name evidence="5" type="ORF">HINF_LOCUS24785</name>
    <name evidence="3" type="ORF">HINF_LOCUS29934</name>
</gene>
<evidence type="ECO:0000259" key="1">
    <source>
        <dbReference type="Pfam" id="PF09398"/>
    </source>
</evidence>
<reference evidence="2" key="1">
    <citation type="submission" date="2023-06" db="EMBL/GenBank/DDBJ databases">
        <authorList>
            <person name="Kurt Z."/>
        </authorList>
    </citation>
    <scope>NUCLEOTIDE SEQUENCE</scope>
</reference>